<evidence type="ECO:0000256" key="1">
    <source>
        <dbReference type="SAM" id="MobiDB-lite"/>
    </source>
</evidence>
<keyword evidence="3" id="KW-1185">Reference proteome</keyword>
<proteinExistence type="predicted"/>
<feature type="region of interest" description="Disordered" evidence="1">
    <location>
        <begin position="37"/>
        <end position="73"/>
    </location>
</feature>
<organism evidence="2 3">
    <name type="scientific">Hymenobacter ruricola</name>
    <dbReference type="NCBI Taxonomy" id="2791023"/>
    <lineage>
        <taxon>Bacteria</taxon>
        <taxon>Pseudomonadati</taxon>
        <taxon>Bacteroidota</taxon>
        <taxon>Cytophagia</taxon>
        <taxon>Cytophagales</taxon>
        <taxon>Hymenobacteraceae</taxon>
        <taxon>Hymenobacter</taxon>
    </lineage>
</organism>
<dbReference type="EMBL" id="JADQDM010000019">
    <property type="protein sequence ID" value="MBF9223827.1"/>
    <property type="molecule type" value="Genomic_DNA"/>
</dbReference>
<accession>A0ABS0IA25</accession>
<reference evidence="2 3" key="1">
    <citation type="submission" date="2020-11" db="EMBL/GenBank/DDBJ databases">
        <authorList>
            <person name="Kim M.K."/>
        </authorList>
    </citation>
    <scope>NUCLEOTIDE SEQUENCE [LARGE SCALE GENOMIC DNA]</scope>
    <source>
        <strain evidence="2 3">BT662</strain>
    </source>
</reference>
<sequence length="235" mass="26112">MQAFPFLREPLLCGIAKPRWAWILVLLMSVPGRPAHAQATKARPGIGAVRRSPAKPRKGHLPLRKRPPEAGHYRDDGWVTSDWRSACGTSEQRRNAYDGIFNAGDRISFTDALLKESWFTGPVPLATPDSITGQKLADYVHHRVWAGLDSVPEFRGLRSIYGLSHQSYARFVVDEAGYCHALPTERLVLSEVPELPEALPAAEDQCIGRVLARLPRVQLSASVRGVAVRFRVALY</sequence>
<evidence type="ECO:0000313" key="3">
    <source>
        <dbReference type="Proteomes" id="UP000618931"/>
    </source>
</evidence>
<name>A0ABS0IA25_9BACT</name>
<feature type="compositionally biased region" description="Basic residues" evidence="1">
    <location>
        <begin position="52"/>
        <end position="65"/>
    </location>
</feature>
<dbReference type="Proteomes" id="UP000618931">
    <property type="component" value="Unassembled WGS sequence"/>
</dbReference>
<dbReference type="RefSeq" id="WP_196295251.1">
    <property type="nucleotide sequence ID" value="NZ_JADQDM010000019.1"/>
</dbReference>
<gene>
    <name evidence="2" type="ORF">I2H31_22190</name>
</gene>
<comment type="caution">
    <text evidence="2">The sequence shown here is derived from an EMBL/GenBank/DDBJ whole genome shotgun (WGS) entry which is preliminary data.</text>
</comment>
<protein>
    <submittedName>
        <fullName evidence="2">Uncharacterized protein</fullName>
    </submittedName>
</protein>
<evidence type="ECO:0000313" key="2">
    <source>
        <dbReference type="EMBL" id="MBF9223827.1"/>
    </source>
</evidence>